<dbReference type="GO" id="GO:0016810">
    <property type="term" value="F:hydrolase activity, acting on carbon-nitrogen (but not peptide) bonds"/>
    <property type="evidence" value="ECO:0007669"/>
    <property type="project" value="InterPro"/>
</dbReference>
<keyword evidence="2" id="KW-0472">Membrane</keyword>
<dbReference type="InterPro" id="IPR002509">
    <property type="entry name" value="NODB_dom"/>
</dbReference>
<gene>
    <name evidence="4" type="ORF">GRF59_20190</name>
</gene>
<dbReference type="CDD" id="cd10917">
    <property type="entry name" value="CE4_NodB_like_6s_7s"/>
    <property type="match status" value="1"/>
</dbReference>
<evidence type="ECO:0000313" key="5">
    <source>
        <dbReference type="Proteomes" id="UP000460318"/>
    </source>
</evidence>
<name>A0A7X3IM42_9BACL</name>
<dbReference type="InterPro" id="IPR011330">
    <property type="entry name" value="Glyco_hydro/deAcase_b/a-brl"/>
</dbReference>
<evidence type="ECO:0000256" key="2">
    <source>
        <dbReference type="SAM" id="Phobius"/>
    </source>
</evidence>
<comment type="caution">
    <text evidence="4">The sequence shown here is derived from an EMBL/GenBank/DDBJ whole genome shotgun (WGS) entry which is preliminary data.</text>
</comment>
<feature type="compositionally biased region" description="Low complexity" evidence="1">
    <location>
        <begin position="137"/>
        <end position="146"/>
    </location>
</feature>
<sequence>MLQSYLTKWIEIRSIEKNESGACLMNVDFVNGQSAALIWKVDSFTADHIDHILTEAISPDVKFRLSFLSECNPVDKQYYAQITEYSRRSSRAVKFGCSESFAKQLGALKKISDFSELRNVSSFIHEASGPKKSQELQEPAQAAEPAGTRRKPGTWIQLAAALLAVPLLFYLAFTGFSHMNEKVLANKEPASSSPSLEDRQVTLMEQAEKRIQPIAAVVPAVPQPTPLKEETPLPAAVNMDKKVNYSVPKNSVAITFDDGPSKYTKGIVDVLRDYHVGGTFFFVGTQVRKFPESVKYVDDNGFSIGNHSMTHPNLQKLSVDKQKAEIVNTSTLIEKITSKPVVLLRPPYGSMNAHTKEIAESAHMKIMLWNRDPEDWKSKNDAQKVLGYLEQAQAGGSVILLHESKETLGLLPTLIEYLLQQQVQIVNLM</sequence>
<dbReference type="PROSITE" id="PS51677">
    <property type="entry name" value="NODB"/>
    <property type="match status" value="1"/>
</dbReference>
<dbReference type="AlphaFoldDB" id="A0A7X3IM42"/>
<proteinExistence type="predicted"/>
<dbReference type="SUPFAM" id="SSF88713">
    <property type="entry name" value="Glycoside hydrolase/deacetylase"/>
    <property type="match status" value="1"/>
</dbReference>
<feature type="region of interest" description="Disordered" evidence="1">
    <location>
        <begin position="128"/>
        <end position="149"/>
    </location>
</feature>
<dbReference type="EMBL" id="WUBI01000003">
    <property type="protein sequence ID" value="MWV45941.1"/>
    <property type="molecule type" value="Genomic_DNA"/>
</dbReference>
<dbReference type="Gene3D" id="3.20.20.370">
    <property type="entry name" value="Glycoside hydrolase/deacetylase"/>
    <property type="match status" value="1"/>
</dbReference>
<reference evidence="4 5" key="1">
    <citation type="submission" date="2019-12" db="EMBL/GenBank/DDBJ databases">
        <title>Paenibacillus sp. nov., an endophytic bacterium isolated from the stem of Dendrobium.</title>
        <authorList>
            <person name="Zhao R."/>
        </authorList>
    </citation>
    <scope>NUCLEOTIDE SEQUENCE [LARGE SCALE GENOMIC DNA]</scope>
    <source>
        <strain evidence="4 5">HJL G12</strain>
    </source>
</reference>
<organism evidence="4 5">
    <name type="scientific">Paenibacillus dendrobii</name>
    <dbReference type="NCBI Taxonomy" id="2691084"/>
    <lineage>
        <taxon>Bacteria</taxon>
        <taxon>Bacillati</taxon>
        <taxon>Bacillota</taxon>
        <taxon>Bacilli</taxon>
        <taxon>Bacillales</taxon>
        <taxon>Paenibacillaceae</taxon>
        <taxon>Paenibacillus</taxon>
    </lineage>
</organism>
<dbReference type="Pfam" id="PF01522">
    <property type="entry name" value="Polysacc_deac_1"/>
    <property type="match status" value="1"/>
</dbReference>
<evidence type="ECO:0000313" key="4">
    <source>
        <dbReference type="EMBL" id="MWV45941.1"/>
    </source>
</evidence>
<keyword evidence="2" id="KW-0812">Transmembrane</keyword>
<evidence type="ECO:0000259" key="3">
    <source>
        <dbReference type="PROSITE" id="PS51677"/>
    </source>
</evidence>
<keyword evidence="5" id="KW-1185">Reference proteome</keyword>
<evidence type="ECO:0000256" key="1">
    <source>
        <dbReference type="SAM" id="MobiDB-lite"/>
    </source>
</evidence>
<keyword evidence="2" id="KW-1133">Transmembrane helix</keyword>
<dbReference type="RefSeq" id="WP_160499525.1">
    <property type="nucleotide sequence ID" value="NZ_WUBI01000003.1"/>
</dbReference>
<dbReference type="Proteomes" id="UP000460318">
    <property type="component" value="Unassembled WGS sequence"/>
</dbReference>
<dbReference type="InterPro" id="IPR050248">
    <property type="entry name" value="Polysacc_deacetylase_ArnD"/>
</dbReference>
<dbReference type="GO" id="GO:0005975">
    <property type="term" value="P:carbohydrate metabolic process"/>
    <property type="evidence" value="ECO:0007669"/>
    <property type="project" value="InterPro"/>
</dbReference>
<accession>A0A7X3IM42</accession>
<feature type="domain" description="NodB homology" evidence="3">
    <location>
        <begin position="250"/>
        <end position="426"/>
    </location>
</feature>
<feature type="transmembrane region" description="Helical" evidence="2">
    <location>
        <begin position="155"/>
        <end position="173"/>
    </location>
</feature>
<protein>
    <submittedName>
        <fullName evidence="4">Polysaccharide deacetylase family protein</fullName>
    </submittedName>
</protein>
<dbReference type="PANTHER" id="PTHR10587">
    <property type="entry name" value="GLYCOSYL TRANSFERASE-RELATED"/>
    <property type="match status" value="1"/>
</dbReference>